<proteinExistence type="predicted"/>
<name>A0A380WDU3_AFIFE</name>
<dbReference type="EMBL" id="UIGB01000001">
    <property type="protein sequence ID" value="SUU86533.1"/>
    <property type="molecule type" value="Genomic_DNA"/>
</dbReference>
<reference evidence="2 3" key="1">
    <citation type="submission" date="2018-06" db="EMBL/GenBank/DDBJ databases">
        <authorList>
            <consortium name="Pathogen Informatics"/>
            <person name="Doyle S."/>
        </authorList>
    </citation>
    <scope>NUCLEOTIDE SEQUENCE [LARGE SCALE GENOMIC DNA]</scope>
    <source>
        <strain evidence="2 3">NCTC12722</strain>
    </source>
</reference>
<organism evidence="2 3">
    <name type="scientific">Afipia felis</name>
    <name type="common">Cat scratch disease bacillus</name>
    <dbReference type="NCBI Taxonomy" id="1035"/>
    <lineage>
        <taxon>Bacteria</taxon>
        <taxon>Pseudomonadati</taxon>
        <taxon>Pseudomonadota</taxon>
        <taxon>Alphaproteobacteria</taxon>
        <taxon>Hyphomicrobiales</taxon>
        <taxon>Nitrobacteraceae</taxon>
        <taxon>Afipia</taxon>
    </lineage>
</organism>
<accession>A0A380WDU3</accession>
<dbReference type="RefSeq" id="WP_002717356.1">
    <property type="nucleotide sequence ID" value="NZ_UFSI01000001.1"/>
</dbReference>
<dbReference type="AlphaFoldDB" id="A0A380WDU3"/>
<evidence type="ECO:0000313" key="2">
    <source>
        <dbReference type="EMBL" id="SUU86533.1"/>
    </source>
</evidence>
<evidence type="ECO:0000256" key="1">
    <source>
        <dbReference type="SAM" id="MobiDB-lite"/>
    </source>
</evidence>
<dbReference type="Proteomes" id="UP000254343">
    <property type="component" value="Unassembled WGS sequence"/>
</dbReference>
<dbReference type="OrthoDB" id="6878627at2"/>
<evidence type="ECO:0000313" key="3">
    <source>
        <dbReference type="Proteomes" id="UP000254343"/>
    </source>
</evidence>
<sequence>MSSTPRIKRLPRFAETNFASLCAKAGVLCHQSQEDENGWDYLVEFPDNEVSGSPDTRPPAKRAFVQVKSTQGKRLTCSIKLSNARKAAQSPDPWFVVLTVERNNRPRTYVIHIWKDLIASFLRSVRQAHIDNTPEHRKRLSLTFTEADYHSDDPVEWMRSEIERVGSEYGEEKRKISKTAGYEDGFGTGSMIVEVESIEQLHNEFLGLGNGLSVSRFTYTPRRFGILDPKPQIDISKGTIHVTPDPIGDCELRLRNVRTGALATLPGKIFAHSFPGPLNPERRVRFSAPGLEIKWATGSEEHFTFTLDFTTALDFVSLEDFIKIITWLQKDSVALQIWANGRRVITAEANPNGPHVDCSEHLKIVGTLRSLSPAHRSDCRISLAAVSASSNLLFLHQVVSSPNIRIEYEPAPDTNYDYDTMIYYSVAEVGSLTAYALVERSLVGAISSIEGNRHRADFGPPVIREGWVAASISQEQRALMVEDYTRRAKEMDKFCKLIELGNILEFCRTGKGAQSREPRASLPRSDAPLNAPPQQA</sequence>
<protein>
    <recommendedName>
        <fullName evidence="4">DUF4365 domain-containing protein</fullName>
    </recommendedName>
</protein>
<gene>
    <name evidence="2" type="ORF">NCTC12722_03761</name>
</gene>
<evidence type="ECO:0008006" key="4">
    <source>
        <dbReference type="Google" id="ProtNLM"/>
    </source>
</evidence>
<feature type="region of interest" description="Disordered" evidence="1">
    <location>
        <begin position="513"/>
        <end position="536"/>
    </location>
</feature>